<dbReference type="Pfam" id="PF14604">
    <property type="entry name" value="SH3_9"/>
    <property type="match status" value="1"/>
</dbReference>
<dbReference type="PANTHER" id="PTHR46006">
    <property type="entry name" value="RHO GUANINE NUCLEOTIDE EXCHANGE FACTOR AT 64C, ISOFORM A"/>
    <property type="match status" value="1"/>
</dbReference>
<dbReference type="InterPro" id="IPR035892">
    <property type="entry name" value="C2_domain_sf"/>
</dbReference>
<feature type="compositionally biased region" description="Low complexity" evidence="9">
    <location>
        <begin position="1179"/>
        <end position="1189"/>
    </location>
</feature>
<dbReference type="InterPro" id="IPR000219">
    <property type="entry name" value="DH_dom"/>
</dbReference>
<feature type="region of interest" description="Disordered" evidence="9">
    <location>
        <begin position="875"/>
        <end position="911"/>
    </location>
</feature>
<feature type="region of interest" description="Disordered" evidence="9">
    <location>
        <begin position="400"/>
        <end position="461"/>
    </location>
</feature>
<feature type="compositionally biased region" description="Low complexity" evidence="9">
    <location>
        <begin position="1431"/>
        <end position="1443"/>
    </location>
</feature>
<dbReference type="CDD" id="cd00160">
    <property type="entry name" value="RhoGEF"/>
    <property type="match status" value="1"/>
</dbReference>
<dbReference type="SUPFAM" id="SSF47473">
    <property type="entry name" value="EF-hand"/>
    <property type="match status" value="2"/>
</dbReference>
<gene>
    <name evidence="16" type="ORF">PhCBS80983_g01330</name>
</gene>
<dbReference type="SUPFAM" id="SSF50729">
    <property type="entry name" value="PH domain-like"/>
    <property type="match status" value="1"/>
</dbReference>
<evidence type="ECO:0000259" key="14">
    <source>
        <dbReference type="PROSITE" id="PS50031"/>
    </source>
</evidence>
<feature type="region of interest" description="Disordered" evidence="9">
    <location>
        <begin position="949"/>
        <end position="1191"/>
    </location>
</feature>
<dbReference type="Pfam" id="PF00621">
    <property type="entry name" value="RhoGEF"/>
    <property type="match status" value="1"/>
</dbReference>
<evidence type="ECO:0000256" key="7">
    <source>
        <dbReference type="ARBA" id="ARBA00034103"/>
    </source>
</evidence>
<feature type="domain" description="SH3" evidence="10">
    <location>
        <begin position="1350"/>
        <end position="1410"/>
    </location>
</feature>
<dbReference type="PROSITE" id="PS50010">
    <property type="entry name" value="DH_2"/>
    <property type="match status" value="1"/>
</dbReference>
<dbReference type="InterPro" id="IPR002048">
    <property type="entry name" value="EF_hand_dom"/>
</dbReference>
<dbReference type="Gene3D" id="2.60.40.150">
    <property type="entry name" value="C2 domain"/>
    <property type="match status" value="1"/>
</dbReference>
<feature type="region of interest" description="Disordered" evidence="9">
    <location>
        <begin position="1"/>
        <end position="63"/>
    </location>
</feature>
<dbReference type="InterPro" id="IPR035899">
    <property type="entry name" value="DBL_dom_sf"/>
</dbReference>
<sequence>MSYQGYGQGNQGYPSQQGSAYQQQQNPGYPLQQQQQQQQQQQHHGMGQQSGQTQMGQGYASGQSQGLPLASQVNLSFIEQNELASYENFFKQAGPSASGQLDAAAARTFLLQSGLPNETLARIWTLCATVTPTSLTFAEFCVAMHLTKLARTGTIPPAQLPEPVIQQLAASNANLTRSAAQNQPGSGGPSAIPAHLTGGTGGGLVSMHSTGGSSHGMASPGYLTPATTGNAPMGQNMLHRAPSNATSAMTSRSSSFQGVPSGVTVLDGFAGPLVAQAPVQQQPGRKWAIDPTEKMQYDAIFKVWDPQNSGYISGDRARSIFTQSGLPDAVLGHIWNLADMQKHGKLNADEFTVAMHLVYQKLNGKDLPQVLPPDLIPPSTRDLDSLTSFAKTQLMSDIANKKNRSGHNSPQGSTSSLFSSADPLGSFGGGSSPSVSERRKIQEQRDAEEAKRKAVAAKVEEKRRELVQIKEATGATNKTSTQLQIEVDRLKREARRVHDDGQRLKGSRPASTPTVASGSTEKAVELNREIKFLLTDCRELVGSYADKRLRSANASTGTAPPSGADTVQNKAAALLAARMAALGVGPAPPAAAALPATASGSAAAPQIDVAKIEEERKRRLKDLDDAADRVRVLMEKIQAVSKGSGSPNSLRTGWEPPMQDKLKYEQGVGLRSKDIRKLVDDMSSAAGESFSREPSSAAFRDTGANLGRPAASTSTAPSIDTSKAANTFWQPSSGPNSATPALTPSSSSAAFPAANIPTIKTSSPTPTTAPPPPAPPLPSPHTAASNGSSFATAAPSSATISKAATPSSYSPVPYASTSASSPSTTDVFAQAEAAIRAVRERQAAKLAAAGGSSTPASPTTPLSINPFASASLAMKTASSPGIPPASASAAAAPKPTSIATPDQEDEVEKAMRKLREQEQALLGADFRSGAGNVGVAVPVPKRNSIISQAAAAVPPSPRSHQHHLEQPSSDDLLNIPGAPSAMEKMRQREQEVLAEQKRIREEQERRSKAPPSIPRRQSSGFLRGSAPSSAHPSAPPSAPPSPPPQPRLPPPAPSVAPPPAPPVSSTPSSVPAPVIVSGGPPPPPPPPPPPGAVKPAKSYAETRKETKTEPAAPRKKLSPVDVGARKSSLVVSTMPVQSVGKVSDRIKNLQGGMSHIFGGGGGSSDAPSPETTHAPPKSPLAASSSSGPDSDWEIVEEARERLDQMSALPSSARADPFGAAGNGHTPVSSTSRASRTLSDVFSDKFAAGVAAMVEEGPRSSAPIVVSSAEPQGSIYKARALYAYESGGVDDLQLAIGDMIDVEREEGDWLYGRLHGKTGWFPKNYVEVVEDVGSPESGMGRAPTPSLSTSRAIAYADAQWDFDTRQPDEINLVAGEKLKVLEKTDADWWKVENERGETGLVPAAYLQERPLAEPKEVPSPTMKAPSAIPPWLGSSLHPESGSSSNQSSFYEPTPGIMAGYATPPLPLKAKQFMLPKSSSFTIQSLGVYADDAAGGDGMPVIPSRKSSFEDLDHDGHLSGASRGIPKSASFSGQASHPQVSTAWATKVDPQKLPAIPPDERKRQEAIYELIATEQSYVRDLESICHTFYGPITSMIPATDVAAIFSNIEDIKMVNAVILSDFETIQSEQDYIIDGIGELFCRHANSLTVYETYCGNFGNALKVLQKVRAENPRLAEFLKREQRNNPLCRSLDLSSFLLQPMQRITRYSLLLKQILHYTPKAHPDHDDVVRALAMAEKEAELVNSAARERESREKLEEVQRVLDLTCDEEHKLDLAAPTRVLGPRIFIHEGDLTKNKSGRKLHAYVFNDVLLLAQPKGKQERNFKGHLFGLYRKPMPLNEIAVRDIHKLGRDSGPLDECCFQIVHGQDAITVRASSVAVKRKWVNVLEEQCRQYFVAEKQKNEGAWKGGKWAYGQPIGTLQVLVSEAKDLAGVNRGGHKLEIFARVQLNRQQVKTRTVNSRTPRWNQALVFSVLSLDETLKVSVYNYDRYSQDDYLGQAEIGLDFLEYYGEKETEPITLGLRDVAGGSVVLRLAYRKA</sequence>
<feature type="compositionally biased region" description="Low complexity" evidence="9">
    <location>
        <begin position="780"/>
        <end position="823"/>
    </location>
</feature>
<dbReference type="GO" id="GO:0035556">
    <property type="term" value="P:intracellular signal transduction"/>
    <property type="evidence" value="ECO:0007669"/>
    <property type="project" value="InterPro"/>
</dbReference>
<feature type="compositionally biased region" description="Polar residues" evidence="9">
    <location>
        <begin position="406"/>
        <end position="419"/>
    </location>
</feature>
<feature type="compositionally biased region" description="Basic and acidic residues" evidence="9">
    <location>
        <begin position="436"/>
        <end position="461"/>
    </location>
</feature>
<dbReference type="Pfam" id="PF00018">
    <property type="entry name" value="SH3_1"/>
    <property type="match status" value="1"/>
</dbReference>
<dbReference type="PROSITE" id="PS50002">
    <property type="entry name" value="SH3"/>
    <property type="match status" value="2"/>
</dbReference>
<dbReference type="PROSITE" id="PS50003">
    <property type="entry name" value="PH_DOMAIN"/>
    <property type="match status" value="1"/>
</dbReference>
<dbReference type="SUPFAM" id="SSF50044">
    <property type="entry name" value="SH3-domain"/>
    <property type="match status" value="2"/>
</dbReference>
<dbReference type="STRING" id="109895.A0A507EAD1"/>
<dbReference type="Gene3D" id="2.30.29.30">
    <property type="entry name" value="Pleckstrin-homology domain (PH domain)/Phosphotyrosine-binding domain (PTB)"/>
    <property type="match status" value="1"/>
</dbReference>
<dbReference type="InterPro" id="IPR011993">
    <property type="entry name" value="PH-like_dom_sf"/>
</dbReference>
<feature type="region of interest" description="Disordered" evidence="9">
    <location>
        <begin position="177"/>
        <end position="254"/>
    </location>
</feature>
<protein>
    <recommendedName>
        <fullName evidence="18">Actin cytoskeleton-regulatory complex protein PAN1</fullName>
    </recommendedName>
</protein>
<dbReference type="GO" id="GO:0005085">
    <property type="term" value="F:guanyl-nucleotide exchange factor activity"/>
    <property type="evidence" value="ECO:0007669"/>
    <property type="project" value="InterPro"/>
</dbReference>
<dbReference type="InterPro" id="IPR001849">
    <property type="entry name" value="PH_domain"/>
</dbReference>
<evidence type="ECO:0000256" key="5">
    <source>
        <dbReference type="ARBA" id="ARBA00023018"/>
    </source>
</evidence>
<evidence type="ECO:0000313" key="16">
    <source>
        <dbReference type="EMBL" id="TPX61029.1"/>
    </source>
</evidence>
<dbReference type="Gene3D" id="1.20.900.10">
    <property type="entry name" value="Dbl homology (DH) domain"/>
    <property type="match status" value="1"/>
</dbReference>
<feature type="region of interest" description="Disordered" evidence="9">
    <location>
        <begin position="686"/>
        <end position="823"/>
    </location>
</feature>
<evidence type="ECO:0000256" key="8">
    <source>
        <dbReference type="PROSITE-ProRule" id="PRU00192"/>
    </source>
</evidence>
<dbReference type="InterPro" id="IPR000008">
    <property type="entry name" value="C2_dom"/>
</dbReference>
<dbReference type="Pfam" id="PF00168">
    <property type="entry name" value="C2"/>
    <property type="match status" value="1"/>
</dbReference>
<dbReference type="CDD" id="cd00030">
    <property type="entry name" value="C2"/>
    <property type="match status" value="1"/>
</dbReference>
<keyword evidence="6" id="KW-0966">Cell projection</keyword>
<feature type="compositionally biased region" description="Polar residues" evidence="9">
    <location>
        <begin position="509"/>
        <end position="520"/>
    </location>
</feature>
<name>A0A507EAD1_9FUNG</name>
<dbReference type="Proteomes" id="UP000318582">
    <property type="component" value="Unassembled WGS sequence"/>
</dbReference>
<feature type="domain" description="DH" evidence="13">
    <location>
        <begin position="1560"/>
        <end position="1743"/>
    </location>
</feature>
<feature type="region of interest" description="Disordered" evidence="9">
    <location>
        <begin position="496"/>
        <end position="520"/>
    </location>
</feature>
<feature type="region of interest" description="Disordered" evidence="9">
    <location>
        <begin position="1413"/>
        <end position="1449"/>
    </location>
</feature>
<dbReference type="InterPro" id="IPR001331">
    <property type="entry name" value="GDS_CDC24_CS"/>
</dbReference>
<feature type="compositionally biased region" description="Basic and acidic residues" evidence="9">
    <location>
        <begin position="983"/>
        <end position="1007"/>
    </location>
</feature>
<dbReference type="InterPro" id="IPR051480">
    <property type="entry name" value="Endocytic_GEF_Adapter"/>
</dbReference>
<dbReference type="EMBL" id="QEAQ01000010">
    <property type="protein sequence ID" value="TPX61029.1"/>
    <property type="molecule type" value="Genomic_DNA"/>
</dbReference>
<keyword evidence="17" id="KW-1185">Reference proteome</keyword>
<dbReference type="GO" id="GO:0042995">
    <property type="term" value="C:cell projection"/>
    <property type="evidence" value="ECO:0007669"/>
    <property type="project" value="UniProtKB-SubCell"/>
</dbReference>
<feature type="compositionally biased region" description="Pro residues" evidence="9">
    <location>
        <begin position="1079"/>
        <end position="1092"/>
    </location>
</feature>
<dbReference type="SMART" id="SM00233">
    <property type="entry name" value="PH"/>
    <property type="match status" value="1"/>
</dbReference>
<proteinExistence type="predicted"/>
<dbReference type="PROSITE" id="PS00741">
    <property type="entry name" value="DH_1"/>
    <property type="match status" value="1"/>
</dbReference>
<dbReference type="SUPFAM" id="SSF48065">
    <property type="entry name" value="DBL homology domain (DH-domain)"/>
    <property type="match status" value="1"/>
</dbReference>
<feature type="domain" description="EF-hand" evidence="15">
    <location>
        <begin position="326"/>
        <end position="361"/>
    </location>
</feature>
<evidence type="ECO:0000259" key="12">
    <source>
        <dbReference type="PROSITE" id="PS50004"/>
    </source>
</evidence>
<dbReference type="PROSITE" id="PS50031">
    <property type="entry name" value="EH"/>
    <property type="match status" value="2"/>
</dbReference>
<dbReference type="PROSITE" id="PS50004">
    <property type="entry name" value="C2"/>
    <property type="match status" value="1"/>
</dbReference>
<accession>A0A507EAD1</accession>
<feature type="compositionally biased region" description="Low complexity" evidence="9">
    <location>
        <begin position="735"/>
        <end position="766"/>
    </location>
</feature>
<feature type="compositionally biased region" description="Pro residues" evidence="9">
    <location>
        <begin position="1033"/>
        <end position="1064"/>
    </location>
</feature>
<dbReference type="Pfam" id="PF16652">
    <property type="entry name" value="PH_13"/>
    <property type="match status" value="1"/>
</dbReference>
<keyword evidence="5" id="KW-0770">Synapse</keyword>
<feature type="domain" description="C2" evidence="12">
    <location>
        <begin position="1894"/>
        <end position="2014"/>
    </location>
</feature>
<evidence type="ECO:0000256" key="3">
    <source>
        <dbReference type="ARBA" id="ARBA00022443"/>
    </source>
</evidence>
<keyword evidence="4" id="KW-0963">Cytoplasm</keyword>
<evidence type="ECO:0000256" key="6">
    <source>
        <dbReference type="ARBA" id="ARBA00023273"/>
    </source>
</evidence>
<evidence type="ECO:0000259" key="15">
    <source>
        <dbReference type="PROSITE" id="PS50222"/>
    </source>
</evidence>
<keyword evidence="3 8" id="KW-0728">SH3 domain</keyword>
<feature type="compositionally biased region" description="Gly residues" evidence="9">
    <location>
        <begin position="1"/>
        <end position="10"/>
    </location>
</feature>
<evidence type="ECO:0000259" key="13">
    <source>
        <dbReference type="PROSITE" id="PS50010"/>
    </source>
</evidence>
<feature type="compositionally biased region" description="Polar residues" evidence="9">
    <location>
        <begin position="711"/>
        <end position="734"/>
    </location>
</feature>
<dbReference type="Gene3D" id="2.30.30.40">
    <property type="entry name" value="SH3 Domains"/>
    <property type="match status" value="2"/>
</dbReference>
<dbReference type="CDD" id="cd00052">
    <property type="entry name" value="EH"/>
    <property type="match status" value="2"/>
</dbReference>
<evidence type="ECO:0000256" key="9">
    <source>
        <dbReference type="SAM" id="MobiDB-lite"/>
    </source>
</evidence>
<dbReference type="SMART" id="SM00325">
    <property type="entry name" value="RhoGEF"/>
    <property type="match status" value="1"/>
</dbReference>
<dbReference type="SMART" id="SM00326">
    <property type="entry name" value="SH3"/>
    <property type="match status" value="2"/>
</dbReference>
<organism evidence="16 17">
    <name type="scientific">Powellomyces hirtus</name>
    <dbReference type="NCBI Taxonomy" id="109895"/>
    <lineage>
        <taxon>Eukaryota</taxon>
        <taxon>Fungi</taxon>
        <taxon>Fungi incertae sedis</taxon>
        <taxon>Chytridiomycota</taxon>
        <taxon>Chytridiomycota incertae sedis</taxon>
        <taxon>Chytridiomycetes</taxon>
        <taxon>Spizellomycetales</taxon>
        <taxon>Powellomycetaceae</taxon>
        <taxon>Powellomyces</taxon>
    </lineage>
</organism>
<dbReference type="Pfam" id="PF12763">
    <property type="entry name" value="EH"/>
    <property type="match status" value="2"/>
</dbReference>
<feature type="compositionally biased region" description="Low complexity" evidence="9">
    <location>
        <begin position="876"/>
        <end position="901"/>
    </location>
</feature>
<dbReference type="PANTHER" id="PTHR46006:SF6">
    <property type="entry name" value="INTERSECTIN-2 ISOFORM X1"/>
    <property type="match status" value="1"/>
</dbReference>
<feature type="domain" description="EH" evidence="14">
    <location>
        <begin position="293"/>
        <end position="382"/>
    </location>
</feature>
<feature type="domain" description="PH" evidence="11">
    <location>
        <begin position="1783"/>
        <end position="1889"/>
    </location>
</feature>
<feature type="region of interest" description="Disordered" evidence="9">
    <location>
        <begin position="1209"/>
        <end position="1233"/>
    </location>
</feature>
<dbReference type="InterPro" id="IPR001452">
    <property type="entry name" value="SH3_domain"/>
</dbReference>
<feature type="compositionally biased region" description="Pro residues" evidence="9">
    <location>
        <begin position="767"/>
        <end position="779"/>
    </location>
</feature>
<dbReference type="SUPFAM" id="SSF49562">
    <property type="entry name" value="C2 domain (Calcium/lipid-binding domain, CaLB)"/>
    <property type="match status" value="1"/>
</dbReference>
<dbReference type="GO" id="GO:0005509">
    <property type="term" value="F:calcium ion binding"/>
    <property type="evidence" value="ECO:0007669"/>
    <property type="project" value="InterPro"/>
</dbReference>
<comment type="subcellular location">
    <subcellularLocation>
        <location evidence="1">Cell projection</location>
    </subcellularLocation>
    <subcellularLocation>
        <location evidence="2">Cytoplasm</location>
    </subcellularLocation>
    <subcellularLocation>
        <location evidence="7">Synapse</location>
    </subcellularLocation>
</comment>
<evidence type="ECO:0000259" key="11">
    <source>
        <dbReference type="PROSITE" id="PS50003"/>
    </source>
</evidence>
<evidence type="ECO:0000313" key="17">
    <source>
        <dbReference type="Proteomes" id="UP000318582"/>
    </source>
</evidence>
<dbReference type="InterPro" id="IPR000261">
    <property type="entry name" value="EH_dom"/>
</dbReference>
<evidence type="ECO:0000259" key="10">
    <source>
        <dbReference type="PROSITE" id="PS50002"/>
    </source>
</evidence>
<dbReference type="InterPro" id="IPR036028">
    <property type="entry name" value="SH3-like_dom_sf"/>
</dbReference>
<evidence type="ECO:0000256" key="4">
    <source>
        <dbReference type="ARBA" id="ARBA00022490"/>
    </source>
</evidence>
<dbReference type="Gene3D" id="1.10.238.10">
    <property type="entry name" value="EF-hand"/>
    <property type="match status" value="2"/>
</dbReference>
<comment type="caution">
    <text evidence="16">The sequence shown here is derived from an EMBL/GenBank/DDBJ whole genome shotgun (WGS) entry which is preliminary data.</text>
</comment>
<evidence type="ECO:0008006" key="18">
    <source>
        <dbReference type="Google" id="ProtNLM"/>
    </source>
</evidence>
<reference evidence="16 17" key="1">
    <citation type="journal article" date="2019" name="Sci. Rep.">
        <title>Comparative genomics of chytrid fungi reveal insights into the obligate biotrophic and pathogenic lifestyle of Synchytrium endobioticum.</title>
        <authorList>
            <person name="van de Vossenberg B.T.L.H."/>
            <person name="Warris S."/>
            <person name="Nguyen H.D.T."/>
            <person name="van Gent-Pelzer M.P.E."/>
            <person name="Joly D.L."/>
            <person name="van de Geest H.C."/>
            <person name="Bonants P.J.M."/>
            <person name="Smith D.S."/>
            <person name="Levesque C.A."/>
            <person name="van der Lee T.A.J."/>
        </authorList>
    </citation>
    <scope>NUCLEOTIDE SEQUENCE [LARGE SCALE GENOMIC DNA]</scope>
    <source>
        <strain evidence="16 17">CBS 809.83</strain>
    </source>
</reference>
<feature type="compositionally biased region" description="Low complexity" evidence="9">
    <location>
        <begin position="1065"/>
        <end position="1078"/>
    </location>
</feature>
<evidence type="ECO:0000256" key="2">
    <source>
        <dbReference type="ARBA" id="ARBA00004496"/>
    </source>
</evidence>
<dbReference type="CDD" id="cd00174">
    <property type="entry name" value="SH3"/>
    <property type="match status" value="2"/>
</dbReference>
<dbReference type="PROSITE" id="PS50222">
    <property type="entry name" value="EF_HAND_2"/>
    <property type="match status" value="1"/>
</dbReference>
<feature type="domain" description="EH" evidence="14">
    <location>
        <begin position="82"/>
        <end position="171"/>
    </location>
</feature>
<dbReference type="InterPro" id="IPR011992">
    <property type="entry name" value="EF-hand-dom_pair"/>
</dbReference>
<dbReference type="GO" id="GO:0035025">
    <property type="term" value="P:positive regulation of Rho protein signal transduction"/>
    <property type="evidence" value="ECO:0007669"/>
    <property type="project" value="TreeGrafter"/>
</dbReference>
<feature type="domain" description="SH3" evidence="10">
    <location>
        <begin position="1272"/>
        <end position="1330"/>
    </location>
</feature>
<feature type="compositionally biased region" description="Polar residues" evidence="9">
    <location>
        <begin position="243"/>
        <end position="254"/>
    </location>
</feature>
<dbReference type="SMART" id="SM00027">
    <property type="entry name" value="EH"/>
    <property type="match status" value="2"/>
</dbReference>
<feature type="compositionally biased region" description="Low complexity" evidence="9">
    <location>
        <begin position="11"/>
        <end position="58"/>
    </location>
</feature>
<dbReference type="SMART" id="SM00239">
    <property type="entry name" value="C2"/>
    <property type="match status" value="1"/>
</dbReference>
<dbReference type="PRINTS" id="PR00499">
    <property type="entry name" value="P67PHOX"/>
</dbReference>
<feature type="compositionally biased region" description="Low complexity" evidence="9">
    <location>
        <begin position="206"/>
        <end position="219"/>
    </location>
</feature>
<evidence type="ECO:0000256" key="1">
    <source>
        <dbReference type="ARBA" id="ARBA00004316"/>
    </source>
</evidence>
<dbReference type="GO" id="GO:0005737">
    <property type="term" value="C:cytoplasm"/>
    <property type="evidence" value="ECO:0007669"/>
    <property type="project" value="UniProtKB-SubCell"/>
</dbReference>